<gene>
    <name evidence="1" type="ORF">KK1_030038</name>
</gene>
<proteinExistence type="predicted"/>
<reference evidence="1" key="1">
    <citation type="journal article" date="2012" name="Nat. Biotechnol.">
        <title>Draft genome sequence of pigeonpea (Cajanus cajan), an orphan legume crop of resource-poor farmers.</title>
        <authorList>
            <person name="Varshney R.K."/>
            <person name="Chen W."/>
            <person name="Li Y."/>
            <person name="Bharti A.K."/>
            <person name="Saxena R.K."/>
            <person name="Schlueter J.A."/>
            <person name="Donoghue M.T."/>
            <person name="Azam S."/>
            <person name="Fan G."/>
            <person name="Whaley A.M."/>
            <person name="Farmer A.D."/>
            <person name="Sheridan J."/>
            <person name="Iwata A."/>
            <person name="Tuteja R."/>
            <person name="Penmetsa R.V."/>
            <person name="Wu W."/>
            <person name="Upadhyaya H.D."/>
            <person name="Yang S.P."/>
            <person name="Shah T."/>
            <person name="Saxena K.B."/>
            <person name="Michael T."/>
            <person name="McCombie W.R."/>
            <person name="Yang B."/>
            <person name="Zhang G."/>
            <person name="Yang H."/>
            <person name="Wang J."/>
            <person name="Spillane C."/>
            <person name="Cook D.R."/>
            <person name="May G.D."/>
            <person name="Xu X."/>
            <person name="Jackson S.A."/>
        </authorList>
    </citation>
    <scope>NUCLEOTIDE SEQUENCE [LARGE SCALE GENOMIC DNA]</scope>
</reference>
<keyword evidence="2" id="KW-1185">Reference proteome</keyword>
<dbReference type="Proteomes" id="UP000075243">
    <property type="component" value="Unassembled WGS sequence"/>
</dbReference>
<organism evidence="1 2">
    <name type="scientific">Cajanus cajan</name>
    <name type="common">Pigeon pea</name>
    <name type="synonym">Cajanus indicus</name>
    <dbReference type="NCBI Taxonomy" id="3821"/>
    <lineage>
        <taxon>Eukaryota</taxon>
        <taxon>Viridiplantae</taxon>
        <taxon>Streptophyta</taxon>
        <taxon>Embryophyta</taxon>
        <taxon>Tracheophyta</taxon>
        <taxon>Spermatophyta</taxon>
        <taxon>Magnoliopsida</taxon>
        <taxon>eudicotyledons</taxon>
        <taxon>Gunneridae</taxon>
        <taxon>Pentapetalae</taxon>
        <taxon>rosids</taxon>
        <taxon>fabids</taxon>
        <taxon>Fabales</taxon>
        <taxon>Fabaceae</taxon>
        <taxon>Papilionoideae</taxon>
        <taxon>50 kb inversion clade</taxon>
        <taxon>NPAAA clade</taxon>
        <taxon>indigoferoid/millettioid clade</taxon>
        <taxon>Phaseoleae</taxon>
        <taxon>Cajanus</taxon>
    </lineage>
</organism>
<protein>
    <recommendedName>
        <fullName evidence="3">Reverse transcriptase Ty1/copia-type domain-containing protein</fullName>
    </recommendedName>
</protein>
<sequence length="65" mass="7567">MKDLGALKYFLGIKVAKNPIDIFPCQCKYALDIIYEVVLLEVKLANIPLKHNHNLTYISRWSFSR</sequence>
<evidence type="ECO:0000313" key="1">
    <source>
        <dbReference type="EMBL" id="KYP48254.1"/>
    </source>
</evidence>
<accession>A0A151S0I8</accession>
<name>A0A151S0I8_CAJCA</name>
<dbReference type="Gramene" id="C.cajan_27305.t">
    <property type="protein sequence ID" value="C.cajan_27305.t.cds1"/>
    <property type="gene ID" value="C.cajan_27305"/>
</dbReference>
<dbReference type="EMBL" id="KQ483504">
    <property type="protein sequence ID" value="KYP48254.1"/>
    <property type="molecule type" value="Genomic_DNA"/>
</dbReference>
<dbReference type="AlphaFoldDB" id="A0A151S0I8"/>
<evidence type="ECO:0008006" key="3">
    <source>
        <dbReference type="Google" id="ProtNLM"/>
    </source>
</evidence>
<evidence type="ECO:0000313" key="2">
    <source>
        <dbReference type="Proteomes" id="UP000075243"/>
    </source>
</evidence>